<dbReference type="EMBL" id="SPNW01000017">
    <property type="protein sequence ID" value="TIA90660.1"/>
    <property type="molecule type" value="Genomic_DNA"/>
</dbReference>
<feature type="compositionally biased region" description="Basic and acidic residues" evidence="1">
    <location>
        <begin position="466"/>
        <end position="475"/>
    </location>
</feature>
<proteinExistence type="predicted"/>
<feature type="compositionally biased region" description="Polar residues" evidence="1">
    <location>
        <begin position="80"/>
        <end position="92"/>
    </location>
</feature>
<accession>A0A4T0FQY0</accession>
<evidence type="ECO:0000313" key="3">
    <source>
        <dbReference type="Proteomes" id="UP000310189"/>
    </source>
</evidence>
<feature type="compositionally biased region" description="Basic and acidic residues" evidence="1">
    <location>
        <begin position="182"/>
        <end position="194"/>
    </location>
</feature>
<feature type="compositionally biased region" description="Basic and acidic residues" evidence="1">
    <location>
        <begin position="221"/>
        <end position="230"/>
    </location>
</feature>
<evidence type="ECO:0000256" key="1">
    <source>
        <dbReference type="SAM" id="MobiDB-lite"/>
    </source>
</evidence>
<sequence length="861" mass="95062">MSQNAPGDGDAGAPPPGSRAAREQHQEQRVRQRGGQVFRSNPLQLNIPMRPPPIPTSSRGERERLPIPSPFNNPPMRATAMTNLFNRTSMSRSPAPLMSQLSASPSPMFGSASGSPSIGPARGTSYVSSPASLTHRSISQTGEIVPSPGYQTQATVLDPSQRRDSGGSASSGSGVTSGSQSDRARASSGTRDRSSLGNTKSPSNRSDRSNVSGRSGTRDSTASRRDRLPEIDNYNQKIDENDRDIIFDRTPIFSDAEANEFKERDISVDSGLIDEKQQQTASRRRDKGKDRAAIGKENRSEVSASVEDADTSREPLEDFDSIIAPTPPVPSAKKRKSDSRLSGEKAEKKARKSEARDKGKARAVEPAEVDAEPERQPAAKEKKKKSKPEAREKGKARAIEDAEEEPQPAAKKVRKSEAQKKGKARATEDAEEEPQPAARKKTDKKAKAKAKARADSIKSEATGSRKSTDATEFRVPDLPINRKKKSGVRQAQRDSSTQADVDREQAAAAKEAKRLAKMRKEQRRIDNEEIHLFHTLPVSEQIFSNPNAMDIDQKHKSVASKAITKSQRHVNEIDVFWNMLINEVDNVIEQTESRTLLHDIRHFNALLEKEFMERTMSFEHCIGLTARLTTAKAQQKELRKQILSTQKSIADVSKQMSSVQLEWTQSKQHREEMGRLNLWANDVQSRRQPLVADEDMTINKDARVKLRDEYEDIMSGLELIRPVSSLESSLEDNLYRYIATYEAATDLRMISHKDRNGKTVPADIKYTNKNAYSVELKNTAVVEGEDGSAAEESLSEDEYDVFSEDESVGSVSADDLSITSDKVSVGDVSDEEDEGGVGSASERRAEQDQPAGQGSSRQNTR</sequence>
<feature type="region of interest" description="Disordered" evidence="1">
    <location>
        <begin position="784"/>
        <end position="861"/>
    </location>
</feature>
<organism evidence="2 3">
    <name type="scientific">Wallemia hederae</name>
    <dbReference type="NCBI Taxonomy" id="1540922"/>
    <lineage>
        <taxon>Eukaryota</taxon>
        <taxon>Fungi</taxon>
        <taxon>Dikarya</taxon>
        <taxon>Basidiomycota</taxon>
        <taxon>Wallemiomycotina</taxon>
        <taxon>Wallemiomycetes</taxon>
        <taxon>Wallemiales</taxon>
        <taxon>Wallemiaceae</taxon>
        <taxon>Wallemia</taxon>
    </lineage>
</organism>
<keyword evidence="3" id="KW-1185">Reference proteome</keyword>
<feature type="compositionally biased region" description="Polar residues" evidence="1">
    <location>
        <begin position="850"/>
        <end position="861"/>
    </location>
</feature>
<feature type="compositionally biased region" description="Low complexity" evidence="1">
    <location>
        <begin position="110"/>
        <end position="123"/>
    </location>
</feature>
<feature type="compositionally biased region" description="Basic and acidic residues" evidence="1">
    <location>
        <begin position="237"/>
        <end position="246"/>
    </location>
</feature>
<feature type="compositionally biased region" description="Polar residues" evidence="1">
    <location>
        <begin position="195"/>
        <end position="220"/>
    </location>
</feature>
<dbReference type="AlphaFoldDB" id="A0A4T0FQY0"/>
<comment type="caution">
    <text evidence="2">The sequence shown here is derived from an EMBL/GenBank/DDBJ whole genome shotgun (WGS) entry which is preliminary data.</text>
</comment>
<feature type="region of interest" description="Disordered" evidence="1">
    <location>
        <begin position="261"/>
        <end position="515"/>
    </location>
</feature>
<feature type="compositionally biased region" description="Low complexity" evidence="1">
    <location>
        <begin position="1"/>
        <end position="12"/>
    </location>
</feature>
<feature type="compositionally biased region" description="Basic and acidic residues" evidence="1">
    <location>
        <begin position="500"/>
        <end position="514"/>
    </location>
</feature>
<feature type="compositionally biased region" description="Polar residues" evidence="1">
    <location>
        <begin position="125"/>
        <end position="142"/>
    </location>
</feature>
<gene>
    <name evidence="2" type="ORF">E3P99_01469</name>
</gene>
<protein>
    <submittedName>
        <fullName evidence="2">Uncharacterized protein</fullName>
    </submittedName>
</protein>
<reference evidence="2 3" key="1">
    <citation type="submission" date="2019-03" db="EMBL/GenBank/DDBJ databases">
        <title>Sequencing 23 genomes of Wallemia ichthyophaga.</title>
        <authorList>
            <person name="Gostincar C."/>
        </authorList>
    </citation>
    <scope>NUCLEOTIDE SEQUENCE [LARGE SCALE GENOMIC DNA]</scope>
    <source>
        <strain evidence="2 3">EXF-5753</strain>
    </source>
</reference>
<feature type="compositionally biased region" description="Basic and acidic residues" evidence="1">
    <location>
        <begin position="287"/>
        <end position="300"/>
    </location>
</feature>
<feature type="compositionally biased region" description="Basic and acidic residues" evidence="1">
    <location>
        <begin position="338"/>
        <end position="365"/>
    </location>
</feature>
<feature type="compositionally biased region" description="Basic and acidic residues" evidence="1">
    <location>
        <begin position="20"/>
        <end position="30"/>
    </location>
</feature>
<name>A0A4T0FQY0_9BASI</name>
<feature type="compositionally biased region" description="Basic residues" evidence="1">
    <location>
        <begin position="438"/>
        <end position="451"/>
    </location>
</feature>
<feature type="compositionally biased region" description="Low complexity" evidence="1">
    <location>
        <begin position="166"/>
        <end position="181"/>
    </location>
</feature>
<dbReference type="OrthoDB" id="10609623at2759"/>
<feature type="compositionally biased region" description="Basic and acidic residues" evidence="1">
    <location>
        <begin position="387"/>
        <end position="400"/>
    </location>
</feature>
<feature type="compositionally biased region" description="Basic and acidic residues" evidence="1">
    <location>
        <begin position="261"/>
        <end position="277"/>
    </location>
</feature>
<feature type="compositionally biased region" description="Acidic residues" evidence="1">
    <location>
        <begin position="784"/>
        <end position="807"/>
    </location>
</feature>
<feature type="compositionally biased region" description="Basic and acidic residues" evidence="1">
    <location>
        <begin position="415"/>
        <end position="428"/>
    </location>
</feature>
<dbReference type="Proteomes" id="UP000310189">
    <property type="component" value="Unassembled WGS sequence"/>
</dbReference>
<evidence type="ECO:0000313" key="2">
    <source>
        <dbReference type="EMBL" id="TIA90660.1"/>
    </source>
</evidence>
<feature type="region of interest" description="Disordered" evidence="1">
    <location>
        <begin position="1"/>
        <end position="246"/>
    </location>
</feature>